<dbReference type="InterPro" id="IPR011047">
    <property type="entry name" value="Quinoprotein_ADH-like_sf"/>
</dbReference>
<dbReference type="GeneID" id="62197546"/>
<dbReference type="GO" id="GO:0002098">
    <property type="term" value="P:tRNA wobble uridine modification"/>
    <property type="evidence" value="ECO:0007669"/>
    <property type="project" value="InterPro"/>
</dbReference>
<dbReference type="GO" id="GO:0005634">
    <property type="term" value="C:nucleus"/>
    <property type="evidence" value="ECO:0007669"/>
    <property type="project" value="UniProtKB-SubCell"/>
</dbReference>
<comment type="subcellular location">
    <subcellularLocation>
        <location evidence="2">Cytoplasm</location>
    </subcellularLocation>
    <subcellularLocation>
        <location evidence="1">Nucleus</location>
    </subcellularLocation>
</comment>
<accession>A0A875SAD8</accession>
<dbReference type="AlphaFoldDB" id="A0A875SAD8"/>
<dbReference type="RefSeq" id="XP_038780317.1">
    <property type="nucleotide sequence ID" value="XM_038924389.1"/>
</dbReference>
<dbReference type="Gene3D" id="2.130.10.10">
    <property type="entry name" value="YVTN repeat-like/Quinoprotein amine dehydrogenase"/>
    <property type="match status" value="4"/>
</dbReference>
<evidence type="ECO:0000256" key="8">
    <source>
        <dbReference type="ARBA" id="ARBA00022737"/>
    </source>
</evidence>
<keyword evidence="8" id="KW-0677">Repeat</keyword>
<dbReference type="PROSITE" id="PS50294">
    <property type="entry name" value="WD_REPEATS_REGION"/>
    <property type="match status" value="3"/>
</dbReference>
<evidence type="ECO:0000256" key="1">
    <source>
        <dbReference type="ARBA" id="ARBA00004123"/>
    </source>
</evidence>
<comment type="similarity">
    <text evidence="4">Belongs to the WD repeat ELP2 family.</text>
</comment>
<dbReference type="GO" id="GO:0033588">
    <property type="term" value="C:elongator holoenzyme complex"/>
    <property type="evidence" value="ECO:0007669"/>
    <property type="project" value="InterPro"/>
</dbReference>
<keyword evidence="13" id="KW-1185">Reference proteome</keyword>
<dbReference type="UniPathway" id="UPA00988"/>
<dbReference type="FunFam" id="2.130.10.10:FF:000400">
    <property type="entry name" value="Elongator acetyltransferase complex subunit 2"/>
    <property type="match status" value="1"/>
</dbReference>
<feature type="repeat" description="WD" evidence="10">
    <location>
        <begin position="667"/>
        <end position="699"/>
    </location>
</feature>
<feature type="region of interest" description="Disordered" evidence="11">
    <location>
        <begin position="565"/>
        <end position="587"/>
    </location>
</feature>
<feature type="repeat" description="WD" evidence="10">
    <location>
        <begin position="324"/>
        <end position="356"/>
    </location>
</feature>
<evidence type="ECO:0000256" key="4">
    <source>
        <dbReference type="ARBA" id="ARBA00005881"/>
    </source>
</evidence>
<dbReference type="PANTHER" id="PTHR44111:SF1">
    <property type="entry name" value="ELONGATOR COMPLEX PROTEIN 2"/>
    <property type="match status" value="1"/>
</dbReference>
<gene>
    <name evidence="12" type="ORF">FOA43_004146</name>
</gene>
<evidence type="ECO:0000256" key="11">
    <source>
        <dbReference type="SAM" id="MobiDB-lite"/>
    </source>
</evidence>
<dbReference type="PROSITE" id="PS50082">
    <property type="entry name" value="WD_REPEATS_2"/>
    <property type="match status" value="5"/>
</dbReference>
<dbReference type="KEGG" id="bnn:FOA43_004146"/>
<evidence type="ECO:0000256" key="3">
    <source>
        <dbReference type="ARBA" id="ARBA00005043"/>
    </source>
</evidence>
<proteinExistence type="inferred from homology"/>
<dbReference type="InterPro" id="IPR015943">
    <property type="entry name" value="WD40/YVTN_repeat-like_dom_sf"/>
</dbReference>
<evidence type="ECO:0000256" key="6">
    <source>
        <dbReference type="ARBA" id="ARBA00022490"/>
    </source>
</evidence>
<dbReference type="Pfam" id="PF00400">
    <property type="entry name" value="WD40"/>
    <property type="match status" value="8"/>
</dbReference>
<evidence type="ECO:0000256" key="9">
    <source>
        <dbReference type="ARBA" id="ARBA00023242"/>
    </source>
</evidence>
<feature type="repeat" description="WD" evidence="10">
    <location>
        <begin position="99"/>
        <end position="140"/>
    </location>
</feature>
<dbReference type="InterPro" id="IPR037289">
    <property type="entry name" value="Elp2"/>
</dbReference>
<dbReference type="OrthoDB" id="27911at2759"/>
<dbReference type="PANTHER" id="PTHR44111">
    <property type="entry name" value="ELONGATOR COMPLEX PROTEIN 2"/>
    <property type="match status" value="1"/>
</dbReference>
<sequence>MLSRQSKLSWGDRPSAGENSKKTSILFMIFDPFLKPGDTSITTNMVSTGAIFVGCNKELQAFDYNPVLKSIAYGAKNAVAITTPFHKGPLPDVTVTQTLKSHTKLVTAVKWLPDMRKLVAASEDGTVVIWSYEDTDDHYVLGQTLITDHHGSIECLAVLDNGGKLVVTGSANGYVDIWKYDDACSQFNLFGEFTVADGLYPLTLSLNEVAKDQFIIFIGGTGPSLYVYSFSLLSKDTVKLGAILPGHENWIKSLSVKKINRNEYLIASGSQDRWIRLWRLCLDEKVDTSDKDSSKLRLLSNKLYKFEIDGAITTRCSVNFDAIIMGHDDWISDLRWHPTEMKLLSSSADSSMMIWESDPVSGVWVSKVRLGEMAIKGASTATGSSGGFWSAEWIVDNEYGTEIILTNGKTGSFRYWQKPIKSEESNVYQQLPFLTGPTKDVTDVAWSDSGKYLLATSLDQTTRLFAKWTKRGVSGKPSWHEFARPQIHGYDMICIKPITETRFVSAGDEKVIRVFDEPRSVAHMLGSLTDITDGSVTDNMMPESASLPVLGLSNKAELDDIHEQMDKEADEPASGGPMRVTDRVSSPSPGPINMLNGLQTPPLEDHLQRHTLWPEIEKLYGHGFEVTTLDVSPDKKLIASACRSNVPRHAVIRIFRTDNWQQLKQVLPGHELTITRLRWSPEGDYLLSVSRDRQFSLWKKQQKNAEDIEFKLVCLQEKAHTRIIWDCCWVPSELHNCMFITGARDRRMKLWKLTDKHIVENVSSSEKLSAAVTALDTYPKMIDSGCLVAAGLDDGSLELYIVKNACEFKLLKRLENDITPDATITRVAFRPSNDDAITLAVGSRDNCVRIYTITRDDS</sequence>
<keyword evidence="7 10" id="KW-0853">WD repeat</keyword>
<dbReference type="EMBL" id="CP064815">
    <property type="protein sequence ID" value="QPG76752.1"/>
    <property type="molecule type" value="Genomic_DNA"/>
</dbReference>
<keyword evidence="9" id="KW-0539">Nucleus</keyword>
<keyword evidence="6" id="KW-0963">Cytoplasm</keyword>
<dbReference type="PRINTS" id="PR00320">
    <property type="entry name" value="GPROTEINBRPT"/>
</dbReference>
<evidence type="ECO:0000256" key="7">
    <source>
        <dbReference type="ARBA" id="ARBA00022574"/>
    </source>
</evidence>
<evidence type="ECO:0000256" key="10">
    <source>
        <dbReference type="PROSITE-ProRule" id="PRU00221"/>
    </source>
</evidence>
<evidence type="ECO:0000313" key="13">
    <source>
        <dbReference type="Proteomes" id="UP000662931"/>
    </source>
</evidence>
<dbReference type="GO" id="GO:0005737">
    <property type="term" value="C:cytoplasm"/>
    <property type="evidence" value="ECO:0007669"/>
    <property type="project" value="UniProtKB-SubCell"/>
</dbReference>
<evidence type="ECO:0000256" key="5">
    <source>
        <dbReference type="ARBA" id="ARBA00020267"/>
    </source>
</evidence>
<comment type="pathway">
    <text evidence="3">tRNA modification; 5-methoxycarbonylmethyl-2-thiouridine-tRNA biosynthesis.</text>
</comment>
<dbReference type="InterPro" id="IPR001680">
    <property type="entry name" value="WD40_rpt"/>
</dbReference>
<name>A0A875SAD8_EENNA</name>
<evidence type="ECO:0000313" key="12">
    <source>
        <dbReference type="EMBL" id="QPG76752.1"/>
    </source>
</evidence>
<dbReference type="Proteomes" id="UP000662931">
    <property type="component" value="Chromosome 4"/>
</dbReference>
<protein>
    <recommendedName>
        <fullName evidence="5">Elongator complex protein 2</fullName>
    </recommendedName>
</protein>
<dbReference type="SUPFAM" id="SSF50993">
    <property type="entry name" value="Peptidase/esterase 'gauge' domain"/>
    <property type="match status" value="1"/>
</dbReference>
<organism evidence="12 13">
    <name type="scientific">Eeniella nana</name>
    <name type="common">Yeast</name>
    <name type="synonym">Brettanomyces nanus</name>
    <dbReference type="NCBI Taxonomy" id="13502"/>
    <lineage>
        <taxon>Eukaryota</taxon>
        <taxon>Fungi</taxon>
        <taxon>Dikarya</taxon>
        <taxon>Ascomycota</taxon>
        <taxon>Saccharomycotina</taxon>
        <taxon>Pichiomycetes</taxon>
        <taxon>Pichiales</taxon>
        <taxon>Pichiaceae</taxon>
        <taxon>Brettanomyces</taxon>
    </lineage>
</organism>
<feature type="repeat" description="WD" evidence="10">
    <location>
        <begin position="244"/>
        <end position="288"/>
    </location>
</feature>
<feature type="repeat" description="WD" evidence="10">
    <location>
        <begin position="146"/>
        <end position="179"/>
    </location>
</feature>
<reference evidence="12" key="1">
    <citation type="submission" date="2020-10" db="EMBL/GenBank/DDBJ databases">
        <authorList>
            <person name="Roach M.J.R."/>
        </authorList>
    </citation>
    <scope>NUCLEOTIDE SEQUENCE</scope>
    <source>
        <strain evidence="12">CBS 1945</strain>
    </source>
</reference>
<evidence type="ECO:0000256" key="2">
    <source>
        <dbReference type="ARBA" id="ARBA00004496"/>
    </source>
</evidence>
<dbReference type="SMART" id="SM00320">
    <property type="entry name" value="WD40"/>
    <property type="match status" value="10"/>
</dbReference>
<dbReference type="InterPro" id="IPR020472">
    <property type="entry name" value="WD40_PAC1"/>
</dbReference>
<dbReference type="SUPFAM" id="SSF50998">
    <property type="entry name" value="Quinoprotein alcohol dehydrogenase-like"/>
    <property type="match status" value="1"/>
</dbReference>